<sequence length="250" mass="26258">MDRDRAMRVWTSVALCAKRRGEPLTPAHACLACVDALAVSGAALVLASDYGTTEPVYLTGAGAKALAELQTTLGEGPGIDAIASGTPVMAGDLGSVAAAGRWPVFAPEAARRGTKSIYSVPLALGALRIGALDLYRDDPGEPDREELMDAVVYADTALLLVLDDLGGIPTPSEAPEHAGRPVLWQAEVHQAAGIVSVQLGVPVLDALVRLRAHAFGTGDPLSEVARAVVERRLRLENGSNGFHRRREERS</sequence>
<evidence type="ECO:0000313" key="2">
    <source>
        <dbReference type="EMBL" id="TNC21828.1"/>
    </source>
</evidence>
<reference evidence="2 3" key="1">
    <citation type="submission" date="2019-06" db="EMBL/GenBank/DDBJ databases">
        <title>Amycolatopsis alkalitolerans sp. nov., isolated from Gastrodia elata Blume.</title>
        <authorList>
            <person name="Narsing Rao M.P."/>
            <person name="Li W.J."/>
        </authorList>
    </citation>
    <scope>NUCLEOTIDE SEQUENCE [LARGE SCALE GENOMIC DNA]</scope>
    <source>
        <strain evidence="2 3">SYSUP0005</strain>
    </source>
</reference>
<gene>
    <name evidence="2" type="ORF">FG385_27305</name>
</gene>
<dbReference type="InterPro" id="IPR029016">
    <property type="entry name" value="GAF-like_dom_sf"/>
</dbReference>
<dbReference type="Gene3D" id="3.30.450.40">
    <property type="match status" value="1"/>
</dbReference>
<dbReference type="EMBL" id="VDFW01000031">
    <property type="protein sequence ID" value="TNC21828.1"/>
    <property type="molecule type" value="Genomic_DNA"/>
</dbReference>
<dbReference type="SMART" id="SM01012">
    <property type="entry name" value="ANTAR"/>
    <property type="match status" value="1"/>
</dbReference>
<keyword evidence="3" id="KW-1185">Reference proteome</keyword>
<dbReference type="GO" id="GO:0003723">
    <property type="term" value="F:RNA binding"/>
    <property type="evidence" value="ECO:0007669"/>
    <property type="project" value="InterPro"/>
</dbReference>
<feature type="domain" description="ANTAR" evidence="1">
    <location>
        <begin position="167"/>
        <end position="229"/>
    </location>
</feature>
<proteinExistence type="predicted"/>
<dbReference type="AlphaFoldDB" id="A0A5C4LTA0"/>
<comment type="caution">
    <text evidence="2">The sequence shown here is derived from an EMBL/GenBank/DDBJ whole genome shotgun (WGS) entry which is preliminary data.</text>
</comment>
<evidence type="ECO:0000313" key="3">
    <source>
        <dbReference type="Proteomes" id="UP000305546"/>
    </source>
</evidence>
<accession>A0A5C4LTA0</accession>
<dbReference type="InterPro" id="IPR005561">
    <property type="entry name" value="ANTAR"/>
</dbReference>
<protein>
    <submittedName>
        <fullName evidence="2">GAF and ANTAR domain-containing protein</fullName>
    </submittedName>
</protein>
<dbReference type="SUPFAM" id="SSF55781">
    <property type="entry name" value="GAF domain-like"/>
    <property type="match status" value="1"/>
</dbReference>
<dbReference type="Proteomes" id="UP000305546">
    <property type="component" value="Unassembled WGS sequence"/>
</dbReference>
<dbReference type="RefSeq" id="WP_139099658.1">
    <property type="nucleotide sequence ID" value="NZ_VDFW01000031.1"/>
</dbReference>
<evidence type="ECO:0000259" key="1">
    <source>
        <dbReference type="SMART" id="SM01012"/>
    </source>
</evidence>
<organism evidence="2 3">
    <name type="scientific">Amycolatopsis alkalitolerans</name>
    <dbReference type="NCBI Taxonomy" id="2547244"/>
    <lineage>
        <taxon>Bacteria</taxon>
        <taxon>Bacillati</taxon>
        <taxon>Actinomycetota</taxon>
        <taxon>Actinomycetes</taxon>
        <taxon>Pseudonocardiales</taxon>
        <taxon>Pseudonocardiaceae</taxon>
        <taxon>Amycolatopsis</taxon>
    </lineage>
</organism>
<dbReference type="OrthoDB" id="7466251at2"/>
<name>A0A5C4LTA0_9PSEU</name>